<dbReference type="InterPro" id="IPR050344">
    <property type="entry name" value="Peptidase_M1_aminopeptidases"/>
</dbReference>
<keyword evidence="4 9" id="KW-0479">Metal-binding</keyword>
<evidence type="ECO:0000313" key="16">
    <source>
        <dbReference type="Proteomes" id="UP000030693"/>
    </source>
</evidence>
<dbReference type="GeneID" id="20525038"/>
<comment type="similarity">
    <text evidence="1 11">Belongs to the peptidase M1 family.</text>
</comment>
<feature type="binding site" evidence="9">
    <location>
        <position position="332"/>
    </location>
    <ligand>
        <name>Zn(2+)</name>
        <dbReference type="ChEBI" id="CHEBI:29105"/>
        <note>catalytic</note>
    </ligand>
</feature>
<dbReference type="AlphaFoldDB" id="A0A058ZED6"/>
<dbReference type="InterPro" id="IPR027268">
    <property type="entry name" value="Peptidase_M4/M1_CTD_sf"/>
</dbReference>
<keyword evidence="6 9" id="KW-0862">Zinc</keyword>
<dbReference type="InterPro" id="IPR042097">
    <property type="entry name" value="Aminopeptidase_N-like_N_sf"/>
</dbReference>
<dbReference type="EC" id="3.4.11.-" evidence="11"/>
<evidence type="ECO:0000259" key="12">
    <source>
        <dbReference type="Pfam" id="PF01433"/>
    </source>
</evidence>
<dbReference type="GO" id="GO:0043171">
    <property type="term" value="P:peptide catabolic process"/>
    <property type="evidence" value="ECO:0007669"/>
    <property type="project" value="TreeGrafter"/>
</dbReference>
<protein>
    <recommendedName>
        <fullName evidence="11">Aminopeptidase</fullName>
        <ecNumber evidence="11">3.4.11.-</ecNumber>
    </recommendedName>
</protein>
<feature type="domain" description="Aminopeptidase N-like N-terminal" evidence="14">
    <location>
        <begin position="16"/>
        <end position="202"/>
    </location>
</feature>
<keyword evidence="3 11" id="KW-0645">Protease</keyword>
<proteinExistence type="inferred from homology"/>
<feature type="domain" description="ERAP1-like C-terminal" evidence="13">
    <location>
        <begin position="536"/>
        <end position="850"/>
    </location>
</feature>
<dbReference type="GO" id="GO:0005737">
    <property type="term" value="C:cytoplasm"/>
    <property type="evidence" value="ECO:0007669"/>
    <property type="project" value="TreeGrafter"/>
</dbReference>
<dbReference type="GO" id="GO:0006508">
    <property type="term" value="P:proteolysis"/>
    <property type="evidence" value="ECO:0007669"/>
    <property type="project" value="UniProtKB-KW"/>
</dbReference>
<dbReference type="STRING" id="691883.A0A058ZED6"/>
<dbReference type="GO" id="GO:0042277">
    <property type="term" value="F:peptide binding"/>
    <property type="evidence" value="ECO:0007669"/>
    <property type="project" value="TreeGrafter"/>
</dbReference>
<dbReference type="Proteomes" id="UP000030693">
    <property type="component" value="Unassembled WGS sequence"/>
</dbReference>
<keyword evidence="2 11" id="KW-0031">Aminopeptidase</keyword>
<keyword evidence="16" id="KW-1185">Reference proteome</keyword>
<evidence type="ECO:0000256" key="9">
    <source>
        <dbReference type="PIRSR" id="PIRSR634016-3"/>
    </source>
</evidence>
<evidence type="ECO:0000256" key="5">
    <source>
        <dbReference type="ARBA" id="ARBA00022801"/>
    </source>
</evidence>
<dbReference type="InterPro" id="IPR034016">
    <property type="entry name" value="M1_APN-typ"/>
</dbReference>
<dbReference type="InterPro" id="IPR014782">
    <property type="entry name" value="Peptidase_M1_dom"/>
</dbReference>
<dbReference type="OrthoDB" id="10031169at2759"/>
<evidence type="ECO:0000256" key="3">
    <source>
        <dbReference type="ARBA" id="ARBA00022670"/>
    </source>
</evidence>
<feature type="domain" description="Peptidase M1 membrane alanine aminopeptidase" evidence="12">
    <location>
        <begin position="238"/>
        <end position="455"/>
    </location>
</feature>
<name>A0A058ZED6_FONAL</name>
<dbReference type="MEROPS" id="M01.A25"/>
<dbReference type="PANTHER" id="PTHR11533:SF174">
    <property type="entry name" value="PUROMYCIN-SENSITIVE AMINOPEPTIDASE-RELATED"/>
    <property type="match status" value="1"/>
</dbReference>
<evidence type="ECO:0000256" key="6">
    <source>
        <dbReference type="ARBA" id="ARBA00022833"/>
    </source>
</evidence>
<dbReference type="FunFam" id="1.10.390.10:FF:000001">
    <property type="entry name" value="Aminopeptidase"/>
    <property type="match status" value="1"/>
</dbReference>
<dbReference type="InterPro" id="IPR001930">
    <property type="entry name" value="Peptidase_M1"/>
</dbReference>
<dbReference type="SUPFAM" id="SSF63737">
    <property type="entry name" value="Leukotriene A4 hydrolase N-terminal domain"/>
    <property type="match status" value="1"/>
</dbReference>
<gene>
    <name evidence="15" type="ORF">H696_00313</name>
</gene>
<feature type="site" description="Transition state stabilizer" evidence="10">
    <location>
        <position position="395"/>
    </location>
</feature>
<dbReference type="RefSeq" id="XP_009492435.1">
    <property type="nucleotide sequence ID" value="XM_009494160.1"/>
</dbReference>
<dbReference type="CDD" id="cd09601">
    <property type="entry name" value="M1_APN-Q_like"/>
    <property type="match status" value="1"/>
</dbReference>
<dbReference type="Pfam" id="PF11838">
    <property type="entry name" value="ERAP1_C"/>
    <property type="match status" value="1"/>
</dbReference>
<accession>A0A058ZED6</accession>
<evidence type="ECO:0000313" key="15">
    <source>
        <dbReference type="EMBL" id="KCV72734.1"/>
    </source>
</evidence>
<comment type="cofactor">
    <cofactor evidence="9 11">
        <name>Zn(2+)</name>
        <dbReference type="ChEBI" id="CHEBI:29105"/>
    </cofactor>
    <text evidence="9 11">Binds 1 zinc ion per subunit.</text>
</comment>
<dbReference type="PRINTS" id="PR00756">
    <property type="entry name" value="ALADIPTASE"/>
</dbReference>
<dbReference type="GO" id="GO:0005615">
    <property type="term" value="C:extracellular space"/>
    <property type="evidence" value="ECO:0007669"/>
    <property type="project" value="TreeGrafter"/>
</dbReference>
<feature type="binding site" evidence="9">
    <location>
        <position position="309"/>
    </location>
    <ligand>
        <name>Zn(2+)</name>
        <dbReference type="ChEBI" id="CHEBI:29105"/>
        <note>catalytic</note>
    </ligand>
</feature>
<dbReference type="InterPro" id="IPR045357">
    <property type="entry name" value="Aminopeptidase_N-like_N"/>
</dbReference>
<dbReference type="GO" id="GO:0070006">
    <property type="term" value="F:metalloaminopeptidase activity"/>
    <property type="evidence" value="ECO:0007669"/>
    <property type="project" value="TreeGrafter"/>
</dbReference>
<evidence type="ECO:0000256" key="2">
    <source>
        <dbReference type="ARBA" id="ARBA00022438"/>
    </source>
</evidence>
<evidence type="ECO:0000259" key="14">
    <source>
        <dbReference type="Pfam" id="PF17900"/>
    </source>
</evidence>
<dbReference type="Gene3D" id="2.60.40.1730">
    <property type="entry name" value="tricorn interacting facor f3 domain"/>
    <property type="match status" value="1"/>
</dbReference>
<dbReference type="OMA" id="MMEYVAI"/>
<feature type="active site" description="Proton acceptor" evidence="8">
    <location>
        <position position="310"/>
    </location>
</feature>
<dbReference type="Gene3D" id="1.25.50.20">
    <property type="match status" value="1"/>
</dbReference>
<dbReference type="EMBL" id="KB932201">
    <property type="protein sequence ID" value="KCV72734.1"/>
    <property type="molecule type" value="Genomic_DNA"/>
</dbReference>
<dbReference type="Gene3D" id="2.60.40.1910">
    <property type="match status" value="1"/>
</dbReference>
<dbReference type="eggNOG" id="KOG1046">
    <property type="taxonomic scope" value="Eukaryota"/>
</dbReference>
<evidence type="ECO:0000256" key="10">
    <source>
        <dbReference type="PIRSR" id="PIRSR634016-4"/>
    </source>
</evidence>
<evidence type="ECO:0000256" key="7">
    <source>
        <dbReference type="ARBA" id="ARBA00023049"/>
    </source>
</evidence>
<feature type="binding site" evidence="9">
    <location>
        <position position="313"/>
    </location>
    <ligand>
        <name>Zn(2+)</name>
        <dbReference type="ChEBI" id="CHEBI:29105"/>
        <note>catalytic</note>
    </ligand>
</feature>
<evidence type="ECO:0000256" key="4">
    <source>
        <dbReference type="ARBA" id="ARBA00022723"/>
    </source>
</evidence>
<reference evidence="15" key="1">
    <citation type="submission" date="2013-04" db="EMBL/GenBank/DDBJ databases">
        <title>The Genome Sequence of Fonticula alba ATCC 38817.</title>
        <authorList>
            <consortium name="The Broad Institute Genomics Platform"/>
            <person name="Russ C."/>
            <person name="Cuomo C."/>
            <person name="Burger G."/>
            <person name="Gray M.W."/>
            <person name="Holland P.W.H."/>
            <person name="King N."/>
            <person name="Lang F.B.F."/>
            <person name="Roger A.J."/>
            <person name="Ruiz-Trillo I."/>
            <person name="Brown M."/>
            <person name="Walker B."/>
            <person name="Young S."/>
            <person name="Zeng Q."/>
            <person name="Gargeya S."/>
            <person name="Fitzgerald M."/>
            <person name="Haas B."/>
            <person name="Abouelleil A."/>
            <person name="Allen A.W."/>
            <person name="Alvarado L."/>
            <person name="Arachchi H.M."/>
            <person name="Berlin A.M."/>
            <person name="Chapman S.B."/>
            <person name="Gainer-Dewar J."/>
            <person name="Goldberg J."/>
            <person name="Griggs A."/>
            <person name="Gujja S."/>
            <person name="Hansen M."/>
            <person name="Howarth C."/>
            <person name="Imamovic A."/>
            <person name="Ireland A."/>
            <person name="Larimer J."/>
            <person name="McCowan C."/>
            <person name="Murphy C."/>
            <person name="Pearson M."/>
            <person name="Poon T.W."/>
            <person name="Priest M."/>
            <person name="Roberts A."/>
            <person name="Saif S."/>
            <person name="Shea T."/>
            <person name="Sisk P."/>
            <person name="Sykes S."/>
            <person name="Wortman J."/>
            <person name="Nusbaum C."/>
            <person name="Birren B."/>
        </authorList>
    </citation>
    <scope>NUCLEOTIDE SEQUENCE [LARGE SCALE GENOMIC DNA]</scope>
    <source>
        <strain evidence="15">ATCC 38817</strain>
    </source>
</reference>
<keyword evidence="7 11" id="KW-0482">Metalloprotease</keyword>
<dbReference type="InterPro" id="IPR024571">
    <property type="entry name" value="ERAP1-like_C_dom"/>
</dbReference>
<dbReference type="GO" id="GO:0008270">
    <property type="term" value="F:zinc ion binding"/>
    <property type="evidence" value="ECO:0007669"/>
    <property type="project" value="UniProtKB-UniRule"/>
</dbReference>
<evidence type="ECO:0000256" key="11">
    <source>
        <dbReference type="RuleBase" id="RU364040"/>
    </source>
</evidence>
<dbReference type="Pfam" id="PF17900">
    <property type="entry name" value="Peptidase_M1_N"/>
    <property type="match status" value="1"/>
</dbReference>
<organism evidence="15">
    <name type="scientific">Fonticula alba</name>
    <name type="common">Slime mold</name>
    <dbReference type="NCBI Taxonomy" id="691883"/>
    <lineage>
        <taxon>Eukaryota</taxon>
        <taxon>Rotosphaerida</taxon>
        <taxon>Fonticulaceae</taxon>
        <taxon>Fonticula</taxon>
    </lineage>
</organism>
<dbReference type="PANTHER" id="PTHR11533">
    <property type="entry name" value="PROTEASE M1 ZINC METALLOPROTEASE"/>
    <property type="match status" value="1"/>
</dbReference>
<dbReference type="FunFam" id="2.60.40.1730:FF:000002">
    <property type="entry name" value="Aminopeptidase"/>
    <property type="match status" value="1"/>
</dbReference>
<dbReference type="Gene3D" id="1.10.390.10">
    <property type="entry name" value="Neutral Protease Domain 2"/>
    <property type="match status" value="1"/>
</dbReference>
<dbReference type="Pfam" id="PF01433">
    <property type="entry name" value="Peptidase_M1"/>
    <property type="match status" value="1"/>
</dbReference>
<evidence type="ECO:0000256" key="1">
    <source>
        <dbReference type="ARBA" id="ARBA00010136"/>
    </source>
</evidence>
<evidence type="ECO:0000259" key="13">
    <source>
        <dbReference type="Pfam" id="PF11838"/>
    </source>
</evidence>
<sequence length="884" mass="97532">MAITNSTQIRLPTHIKPEHYDVFIKPDLKDFVFSGTVSILVDVTQTSEEICLHSLELEVTDVTLAAVSGEALPAPASMTSSPDFDFLHLRWAAPLPAGKYLLGMKFAGKLTDQMAGLYRSEYKSASGEKRYLAVTQFEATDARRAFPCWDEPSFKATFSVTVDVPADLVALSNMPVTGEKPSSTDGRKVVAFDRSPRMSTYLLALFVGEAEYVEDVTRAGVPVRVYTPIGLKDQGLFGLQVARDALDFFAEFFSTPYPLPKLDLIAVPDFAAGAMENWGLVTFREIYLLCHEQRTSARARQELAYVVCHELAHMWFGNLVTMDWWTHLWLNEGFATYVGWLAVDKLFPEWDIWTQFMFTEQGEAMSMDALQSSHPVEVPVTTTAQINQIFDPISYSKGATLIRMLATHMGPQEFQTGLSHYIKKFTYQNTETNDLWEAMSTAVSGLDLTSMMNDWIRITGYPVVTVTPGEAGALTVQQDLYLASGAASGCASLWTIPLLTTSLNAPGPLQQPQLYAKGPVLAEKTQPLTGTAAPPMKLNRDGIGFYRVNYHPTLVAGLISAIAENPTTAFAHGDLVNLVKDFFALAASGHSSIKHFLDLLQALRGASVGFAWEAIAATLGALRSLWFEQSPEVVGHLNRFAAGLFGPHSEAAIWDTGVSTAAKDHIANCLRSTFVANACRAGHEWTVAEAQRRFSSLVNATPEAAANSNPEVQAAILETGVRLGGLPEWEQTLAFFQREQVPDLKVRALFALGQSVDPVAMDKNFELIFSGSVRLQDVFHLMRSLSYNPVTRRRTWDFVRNNWAKFYEMFSPSGFLLGRIVSNSCESLSTLKDAEEVKSFFDGIDKKQYATIDSNVKLAVEEITNNAKCIERIAGDLNAWLAAQ</sequence>
<dbReference type="GO" id="GO:0016020">
    <property type="term" value="C:membrane"/>
    <property type="evidence" value="ECO:0007669"/>
    <property type="project" value="TreeGrafter"/>
</dbReference>
<dbReference type="SUPFAM" id="SSF55486">
    <property type="entry name" value="Metalloproteases ('zincins'), catalytic domain"/>
    <property type="match status" value="1"/>
</dbReference>
<keyword evidence="5 11" id="KW-0378">Hydrolase</keyword>
<evidence type="ECO:0000256" key="8">
    <source>
        <dbReference type="PIRSR" id="PIRSR634016-1"/>
    </source>
</evidence>